<dbReference type="EMBL" id="QFPN01000003">
    <property type="protein sequence ID" value="PZQ17066.1"/>
    <property type="molecule type" value="Genomic_DNA"/>
</dbReference>
<evidence type="ECO:0000313" key="3">
    <source>
        <dbReference type="Proteomes" id="UP000249577"/>
    </source>
</evidence>
<keyword evidence="1" id="KW-0472">Membrane</keyword>
<name>A0A2W5KIY6_ANCNO</name>
<comment type="caution">
    <text evidence="2">The sequence shown here is derived from an EMBL/GenBank/DDBJ whole genome shotgun (WGS) entry which is preliminary data.</text>
</comment>
<gene>
    <name evidence="2" type="ORF">DI565_06690</name>
</gene>
<proteinExistence type="predicted"/>
<organism evidence="2 3">
    <name type="scientific">Ancylobacter novellus</name>
    <name type="common">Thiobacillus novellus</name>
    <dbReference type="NCBI Taxonomy" id="921"/>
    <lineage>
        <taxon>Bacteria</taxon>
        <taxon>Pseudomonadati</taxon>
        <taxon>Pseudomonadota</taxon>
        <taxon>Alphaproteobacteria</taxon>
        <taxon>Hyphomicrobiales</taxon>
        <taxon>Xanthobacteraceae</taxon>
        <taxon>Ancylobacter</taxon>
    </lineage>
</organism>
<feature type="transmembrane region" description="Helical" evidence="1">
    <location>
        <begin position="20"/>
        <end position="40"/>
    </location>
</feature>
<accession>A0A2W5KIY6</accession>
<evidence type="ECO:0000256" key="1">
    <source>
        <dbReference type="SAM" id="Phobius"/>
    </source>
</evidence>
<protein>
    <submittedName>
        <fullName evidence="2">Uncharacterized protein</fullName>
    </submittedName>
</protein>
<sequence length="70" mass="7346">MSTGISSVSNLAELGAMYPFAGFEWLFAVIVLAFTLFFIAKQISMDKEEAIEAAAAPIPSATPTSMAAAE</sequence>
<keyword evidence="1" id="KW-0812">Transmembrane</keyword>
<reference evidence="2 3" key="1">
    <citation type="submission" date="2017-08" db="EMBL/GenBank/DDBJ databases">
        <title>Infants hospitalized years apart are colonized by the same room-sourced microbial strains.</title>
        <authorList>
            <person name="Brooks B."/>
            <person name="Olm M.R."/>
            <person name="Firek B.A."/>
            <person name="Baker R."/>
            <person name="Thomas B.C."/>
            <person name="Morowitz M.J."/>
            <person name="Banfield J.F."/>
        </authorList>
    </citation>
    <scope>NUCLEOTIDE SEQUENCE [LARGE SCALE GENOMIC DNA]</scope>
    <source>
        <strain evidence="2">S2_005_003_R2_43</strain>
    </source>
</reference>
<evidence type="ECO:0000313" key="2">
    <source>
        <dbReference type="EMBL" id="PZQ17066.1"/>
    </source>
</evidence>
<dbReference type="Proteomes" id="UP000249577">
    <property type="component" value="Unassembled WGS sequence"/>
</dbReference>
<keyword evidence="1" id="KW-1133">Transmembrane helix</keyword>
<dbReference type="AlphaFoldDB" id="A0A2W5KIY6"/>